<sequence>MAGSVRLCLHPATAHPSPSRELPSDASRTRRRRRRDACDVHPDRRPTTAARLVDRCVVARGGDSTKL</sequence>
<dbReference type="EMBL" id="AZBU02000002">
    <property type="protein sequence ID" value="TKR94370.1"/>
    <property type="molecule type" value="Genomic_DNA"/>
</dbReference>
<evidence type="ECO:0000313" key="3">
    <source>
        <dbReference type="Proteomes" id="UP000298663"/>
    </source>
</evidence>
<feature type="region of interest" description="Disordered" evidence="1">
    <location>
        <begin position="1"/>
        <end position="50"/>
    </location>
</feature>
<comment type="caution">
    <text evidence="2">The sequence shown here is derived from an EMBL/GenBank/DDBJ whole genome shotgun (WGS) entry which is preliminary data.</text>
</comment>
<proteinExistence type="predicted"/>
<dbReference type="AlphaFoldDB" id="A0A4U5PDF1"/>
<protein>
    <submittedName>
        <fullName evidence="2">Uncharacterized protein</fullName>
    </submittedName>
</protein>
<organism evidence="2 3">
    <name type="scientific">Steinernema carpocapsae</name>
    <name type="common">Entomopathogenic nematode</name>
    <dbReference type="NCBI Taxonomy" id="34508"/>
    <lineage>
        <taxon>Eukaryota</taxon>
        <taxon>Metazoa</taxon>
        <taxon>Ecdysozoa</taxon>
        <taxon>Nematoda</taxon>
        <taxon>Chromadorea</taxon>
        <taxon>Rhabditida</taxon>
        <taxon>Tylenchina</taxon>
        <taxon>Panagrolaimomorpha</taxon>
        <taxon>Strongyloidoidea</taxon>
        <taxon>Steinernematidae</taxon>
        <taxon>Steinernema</taxon>
    </lineage>
</organism>
<name>A0A4U5PDF1_STECR</name>
<dbReference type="Proteomes" id="UP000298663">
    <property type="component" value="Unassembled WGS sequence"/>
</dbReference>
<reference evidence="2 3" key="2">
    <citation type="journal article" date="2019" name="G3 (Bethesda)">
        <title>Hybrid Assembly of the Genome of the Entomopathogenic Nematode Steinernema carpocapsae Identifies the X-Chromosome.</title>
        <authorList>
            <person name="Serra L."/>
            <person name="Macchietto M."/>
            <person name="Macias-Munoz A."/>
            <person name="McGill C.J."/>
            <person name="Rodriguez I.M."/>
            <person name="Rodriguez B."/>
            <person name="Murad R."/>
            <person name="Mortazavi A."/>
        </authorList>
    </citation>
    <scope>NUCLEOTIDE SEQUENCE [LARGE SCALE GENOMIC DNA]</scope>
    <source>
        <strain evidence="2 3">ALL</strain>
    </source>
</reference>
<evidence type="ECO:0000313" key="2">
    <source>
        <dbReference type="EMBL" id="TKR94370.1"/>
    </source>
</evidence>
<accession>A0A4U5PDF1</accession>
<evidence type="ECO:0000256" key="1">
    <source>
        <dbReference type="SAM" id="MobiDB-lite"/>
    </source>
</evidence>
<feature type="compositionally biased region" description="Basic and acidic residues" evidence="1">
    <location>
        <begin position="36"/>
        <end position="46"/>
    </location>
</feature>
<reference evidence="2 3" key="1">
    <citation type="journal article" date="2015" name="Genome Biol.">
        <title>Comparative genomics of Steinernema reveals deeply conserved gene regulatory networks.</title>
        <authorList>
            <person name="Dillman A.R."/>
            <person name="Macchietto M."/>
            <person name="Porter C.F."/>
            <person name="Rogers A."/>
            <person name="Williams B."/>
            <person name="Antoshechkin I."/>
            <person name="Lee M.M."/>
            <person name="Goodwin Z."/>
            <person name="Lu X."/>
            <person name="Lewis E.E."/>
            <person name="Goodrich-Blair H."/>
            <person name="Stock S.P."/>
            <person name="Adams B.J."/>
            <person name="Sternberg P.W."/>
            <person name="Mortazavi A."/>
        </authorList>
    </citation>
    <scope>NUCLEOTIDE SEQUENCE [LARGE SCALE GENOMIC DNA]</scope>
    <source>
        <strain evidence="2 3">ALL</strain>
    </source>
</reference>
<keyword evidence="3" id="KW-1185">Reference proteome</keyword>
<gene>
    <name evidence="2" type="ORF">L596_008660</name>
</gene>